<name>A0ABQ2R2A6_9GAMM</name>
<keyword evidence="4" id="KW-0677">Repeat</keyword>
<evidence type="ECO:0000256" key="4">
    <source>
        <dbReference type="ARBA" id="ARBA00022737"/>
    </source>
</evidence>
<keyword evidence="3 7" id="KW-0812">Transmembrane</keyword>
<accession>A0ABQ2R2A6</accession>
<feature type="transmembrane region" description="Helical" evidence="7">
    <location>
        <begin position="438"/>
        <end position="464"/>
    </location>
</feature>
<dbReference type="Pfam" id="PF03600">
    <property type="entry name" value="CitMHS"/>
    <property type="match status" value="1"/>
</dbReference>
<feature type="transmembrane region" description="Helical" evidence="7">
    <location>
        <begin position="316"/>
        <end position="341"/>
    </location>
</feature>
<feature type="domain" description="Citrate transporter-like" evidence="8">
    <location>
        <begin position="47"/>
        <end position="403"/>
    </location>
</feature>
<evidence type="ECO:0000256" key="2">
    <source>
        <dbReference type="ARBA" id="ARBA00022448"/>
    </source>
</evidence>
<feature type="transmembrane region" description="Helical" evidence="7">
    <location>
        <begin position="120"/>
        <end position="139"/>
    </location>
</feature>
<evidence type="ECO:0000256" key="1">
    <source>
        <dbReference type="ARBA" id="ARBA00004141"/>
    </source>
</evidence>
<organism evidence="9 10">
    <name type="scientific">Shewanella litoralis</name>
    <dbReference type="NCBI Taxonomy" id="2282700"/>
    <lineage>
        <taxon>Bacteria</taxon>
        <taxon>Pseudomonadati</taxon>
        <taxon>Pseudomonadota</taxon>
        <taxon>Gammaproteobacteria</taxon>
        <taxon>Alteromonadales</taxon>
        <taxon>Shewanellaceae</taxon>
        <taxon>Shewanella</taxon>
    </lineage>
</organism>
<gene>
    <name evidence="9" type="ORF">GCM10009411_02520</name>
</gene>
<keyword evidence="2" id="KW-0813">Transport</keyword>
<evidence type="ECO:0000259" key="8">
    <source>
        <dbReference type="Pfam" id="PF03600"/>
    </source>
</evidence>
<dbReference type="RefSeq" id="WP_160052082.1">
    <property type="nucleotide sequence ID" value="NZ_BMQX01000001.1"/>
</dbReference>
<protein>
    <submittedName>
        <fullName evidence="9">Citrate transporter</fullName>
    </submittedName>
</protein>
<feature type="transmembrane region" description="Helical" evidence="7">
    <location>
        <begin position="214"/>
        <end position="237"/>
    </location>
</feature>
<feature type="transmembrane region" description="Helical" evidence="7">
    <location>
        <begin position="169"/>
        <end position="191"/>
    </location>
</feature>
<keyword evidence="5 7" id="KW-1133">Transmembrane helix</keyword>
<feature type="transmembrane region" description="Helical" evidence="7">
    <location>
        <begin position="85"/>
        <end position="108"/>
    </location>
</feature>
<feature type="transmembrane region" description="Helical" evidence="7">
    <location>
        <begin position="7"/>
        <end position="28"/>
    </location>
</feature>
<keyword evidence="6 7" id="KW-0472">Membrane</keyword>
<reference evidence="10" key="1">
    <citation type="journal article" date="2019" name="Int. J. Syst. Evol. Microbiol.">
        <title>The Global Catalogue of Microorganisms (GCM) 10K type strain sequencing project: providing services to taxonomists for standard genome sequencing and annotation.</title>
        <authorList>
            <consortium name="The Broad Institute Genomics Platform"/>
            <consortium name="The Broad Institute Genome Sequencing Center for Infectious Disease"/>
            <person name="Wu L."/>
            <person name="Ma J."/>
        </authorList>
    </citation>
    <scope>NUCLEOTIDE SEQUENCE [LARGE SCALE GENOMIC DNA]</scope>
    <source>
        <strain evidence="10">JCM 32306</strain>
    </source>
</reference>
<feature type="transmembrane region" description="Helical" evidence="7">
    <location>
        <begin position="284"/>
        <end position="304"/>
    </location>
</feature>
<dbReference type="PANTHER" id="PTHR43652:SF2">
    <property type="entry name" value="BASIC AMINO ACID ANTIPORTER YFCC-RELATED"/>
    <property type="match status" value="1"/>
</dbReference>
<evidence type="ECO:0000256" key="5">
    <source>
        <dbReference type="ARBA" id="ARBA00022989"/>
    </source>
</evidence>
<keyword evidence="10" id="KW-1185">Reference proteome</keyword>
<feature type="transmembrane region" description="Helical" evidence="7">
    <location>
        <begin position="261"/>
        <end position="278"/>
    </location>
</feature>
<feature type="transmembrane region" description="Helical" evidence="7">
    <location>
        <begin position="395"/>
        <end position="418"/>
    </location>
</feature>
<dbReference type="EMBL" id="BMQX01000001">
    <property type="protein sequence ID" value="GGQ04822.1"/>
    <property type="molecule type" value="Genomic_DNA"/>
</dbReference>
<evidence type="ECO:0000256" key="6">
    <source>
        <dbReference type="ARBA" id="ARBA00023136"/>
    </source>
</evidence>
<proteinExistence type="predicted"/>
<dbReference type="InterPro" id="IPR004680">
    <property type="entry name" value="Cit_transptr-like_dom"/>
</dbReference>
<evidence type="ECO:0000313" key="9">
    <source>
        <dbReference type="EMBL" id="GGQ04822.1"/>
    </source>
</evidence>
<feature type="transmembrane region" description="Helical" evidence="7">
    <location>
        <begin position="361"/>
        <end position="383"/>
    </location>
</feature>
<evidence type="ECO:0000313" key="10">
    <source>
        <dbReference type="Proteomes" id="UP000619118"/>
    </source>
</evidence>
<comment type="caution">
    <text evidence="9">The sequence shown here is derived from an EMBL/GenBank/DDBJ whole genome shotgun (WGS) entry which is preliminary data.</text>
</comment>
<dbReference type="PANTHER" id="PTHR43652">
    <property type="entry name" value="BASIC AMINO ACID ANTIPORTER YFCC-RELATED"/>
    <property type="match status" value="1"/>
</dbReference>
<dbReference type="Proteomes" id="UP000619118">
    <property type="component" value="Unassembled WGS sequence"/>
</dbReference>
<dbReference type="InterPro" id="IPR051679">
    <property type="entry name" value="DASS-Related_Transporters"/>
</dbReference>
<evidence type="ECO:0000256" key="7">
    <source>
        <dbReference type="SAM" id="Phobius"/>
    </source>
</evidence>
<comment type="subcellular location">
    <subcellularLocation>
        <location evidence="1">Membrane</location>
        <topology evidence="1">Multi-pass membrane protein</topology>
    </subcellularLocation>
</comment>
<evidence type="ECO:0000256" key="3">
    <source>
        <dbReference type="ARBA" id="ARBA00022692"/>
    </source>
</evidence>
<sequence>MVSKIPVKNIIITFALTIAAWLFAFPMADFPVNFSYSAAVVLMTLVGWSTGLIPPYLTALIFFALTIILKLLEPSVLFAGFGSTAVWLIISGFVIGTAISISGLGKTLASLIEPHFTGSYFRLIFGLVFSAALLGFIMPSSIGRAVVLIPIGIALADQVGFAQGSNGRLGVVTSLIIACNMPSFAILPANIPNMILSGSSETLFGIHFGYTEYLWLHFPVLGLLKSFAIIGTTLLVFPAKIDLDANHDVAESHIDPQQKNLQIRVAVILGITLLFWVTDSIHGVNPAWVGLVTSIILLLPKWGVVPAKSFSSSVDFSTIVFVASALGLGVLVNESGIGAALGDVFATLLPGESSGTFANYMALSLIATATSLVTTVQGVPTVLTPMATELAQATGFSLPAVLMTQVVGFSTVIFPYQVAPLILAMQMSNEPISQLLKLSLPLALFTIVFLMPINYLWWLVLGWIG</sequence>